<gene>
    <name evidence="1" type="ORF">WJX74_007784</name>
</gene>
<proteinExistence type="predicted"/>
<comment type="caution">
    <text evidence="1">The sequence shown here is derived from an EMBL/GenBank/DDBJ whole genome shotgun (WGS) entry which is preliminary data.</text>
</comment>
<accession>A0AAW1Q9A2</accession>
<keyword evidence="2" id="KW-1185">Reference proteome</keyword>
<evidence type="ECO:0000313" key="1">
    <source>
        <dbReference type="EMBL" id="KAK9817492.1"/>
    </source>
</evidence>
<protein>
    <submittedName>
        <fullName evidence="1">Uncharacterized protein</fullName>
    </submittedName>
</protein>
<organism evidence="1 2">
    <name type="scientific">Apatococcus lobatus</name>
    <dbReference type="NCBI Taxonomy" id="904363"/>
    <lineage>
        <taxon>Eukaryota</taxon>
        <taxon>Viridiplantae</taxon>
        <taxon>Chlorophyta</taxon>
        <taxon>core chlorophytes</taxon>
        <taxon>Trebouxiophyceae</taxon>
        <taxon>Chlorellales</taxon>
        <taxon>Chlorellaceae</taxon>
        <taxon>Apatococcus</taxon>
    </lineage>
</organism>
<name>A0AAW1Q9A2_9CHLO</name>
<evidence type="ECO:0000313" key="2">
    <source>
        <dbReference type="Proteomes" id="UP001438707"/>
    </source>
</evidence>
<sequence>MLCQPQSAFHTTGHSYRAPKVTWSSAEGEMEEFLPMVANPSMWQSLEQLPESQASGLTTAYTDFGL</sequence>
<dbReference type="AlphaFoldDB" id="A0AAW1Q9A2"/>
<dbReference type="EMBL" id="JALJOS010000068">
    <property type="protein sequence ID" value="KAK9817492.1"/>
    <property type="molecule type" value="Genomic_DNA"/>
</dbReference>
<reference evidence="1 2" key="1">
    <citation type="journal article" date="2024" name="Nat. Commun.">
        <title>Phylogenomics reveals the evolutionary origins of lichenization in chlorophyte algae.</title>
        <authorList>
            <person name="Puginier C."/>
            <person name="Libourel C."/>
            <person name="Otte J."/>
            <person name="Skaloud P."/>
            <person name="Haon M."/>
            <person name="Grisel S."/>
            <person name="Petersen M."/>
            <person name="Berrin J.G."/>
            <person name="Delaux P.M."/>
            <person name="Dal Grande F."/>
            <person name="Keller J."/>
        </authorList>
    </citation>
    <scope>NUCLEOTIDE SEQUENCE [LARGE SCALE GENOMIC DNA]</scope>
    <source>
        <strain evidence="1 2">SAG 2145</strain>
    </source>
</reference>
<dbReference type="Proteomes" id="UP001438707">
    <property type="component" value="Unassembled WGS sequence"/>
</dbReference>